<keyword evidence="10" id="KW-1185">Reference proteome</keyword>
<dbReference type="PROSITE" id="PS51379">
    <property type="entry name" value="4FE4S_FER_2"/>
    <property type="match status" value="2"/>
</dbReference>
<comment type="cofactor">
    <cofactor evidence="1">
        <name>[4Fe-4S] cluster</name>
        <dbReference type="ChEBI" id="CHEBI:49883"/>
    </cofactor>
</comment>
<protein>
    <recommendedName>
        <fullName evidence="3">Ferredoxin</fullName>
    </recommendedName>
</protein>
<proteinExistence type="predicted"/>
<keyword evidence="5" id="KW-0479">Metal-binding</keyword>
<sequence>MKSSVYFVTLRARKAKENKITKIKKLFDKAGFKDLLNKGDLTAIKIHFGELGSDGYINPVFVRQIVDKVKEAGANPFLTDSNTLYSGSRSNAVDHVNTAILHGFNYAVVNAPVIIADGLKGENVREVEINKRHFKNTRISGVIVGADSMIVMSHFKGHEVAGFGGAIKNLAMGCANPTGKKDQHSIRPSVNIEKCIGCGQCAKVCPQKAITLEDKKSSIDKMRCVGCGECMTVCPVKAIESGGEVESKIFTEKLTEYAYGAVKGKEGKVGYINFIINVTPDCDCVPWSDTPIVPDIGILASVDPVALDTACYDLVNKAVELNNTFLKDNEHHDHDYHHCEDKFKAMRKNTYGEVQLAYGEKIGLGSRDYKLINL</sequence>
<dbReference type="InterPro" id="IPR017896">
    <property type="entry name" value="4Fe4S_Fe-S-bd"/>
</dbReference>
<dbReference type="Pfam" id="PF04015">
    <property type="entry name" value="DUF362"/>
    <property type="match status" value="1"/>
</dbReference>
<feature type="domain" description="4Fe-4S ferredoxin-type" evidence="8">
    <location>
        <begin position="186"/>
        <end position="215"/>
    </location>
</feature>
<dbReference type="SUPFAM" id="SSF54862">
    <property type="entry name" value="4Fe-4S ferredoxins"/>
    <property type="match status" value="1"/>
</dbReference>
<dbReference type="Gene3D" id="3.40.50.11440">
    <property type="match status" value="1"/>
</dbReference>
<gene>
    <name evidence="9" type="ORF">LN736_10455</name>
</gene>
<dbReference type="InterPro" id="IPR050157">
    <property type="entry name" value="PSI_iron-sulfur_center"/>
</dbReference>
<name>A0ABS8N6G4_9CLOT</name>
<dbReference type="InterPro" id="IPR007160">
    <property type="entry name" value="DUF362"/>
</dbReference>
<dbReference type="EMBL" id="JAJJPB010000012">
    <property type="protein sequence ID" value="MCC9295276.1"/>
    <property type="molecule type" value="Genomic_DNA"/>
</dbReference>
<keyword evidence="6" id="KW-0408">Iron</keyword>
<dbReference type="PROSITE" id="PS00198">
    <property type="entry name" value="4FE4S_FER_1"/>
    <property type="match status" value="1"/>
</dbReference>
<evidence type="ECO:0000256" key="6">
    <source>
        <dbReference type="ARBA" id="ARBA00023004"/>
    </source>
</evidence>
<comment type="caution">
    <text evidence="9">The sequence shown here is derived from an EMBL/GenBank/DDBJ whole genome shotgun (WGS) entry which is preliminary data.</text>
</comment>
<evidence type="ECO:0000256" key="7">
    <source>
        <dbReference type="ARBA" id="ARBA00023014"/>
    </source>
</evidence>
<dbReference type="RefSeq" id="WP_150355349.1">
    <property type="nucleotide sequence ID" value="NZ_JAJJPB010000012.1"/>
</dbReference>
<evidence type="ECO:0000256" key="3">
    <source>
        <dbReference type="ARBA" id="ARBA00013529"/>
    </source>
</evidence>
<dbReference type="Proteomes" id="UP001165422">
    <property type="component" value="Unassembled WGS sequence"/>
</dbReference>
<evidence type="ECO:0000259" key="8">
    <source>
        <dbReference type="PROSITE" id="PS51379"/>
    </source>
</evidence>
<dbReference type="Pfam" id="PF12838">
    <property type="entry name" value="Fer4_7"/>
    <property type="match status" value="1"/>
</dbReference>
<organism evidence="9 10">
    <name type="scientific">Clostridium aromativorans</name>
    <dbReference type="NCBI Taxonomy" id="2836848"/>
    <lineage>
        <taxon>Bacteria</taxon>
        <taxon>Bacillati</taxon>
        <taxon>Bacillota</taxon>
        <taxon>Clostridia</taxon>
        <taxon>Eubacteriales</taxon>
        <taxon>Clostridiaceae</taxon>
        <taxon>Clostridium</taxon>
    </lineage>
</organism>
<dbReference type="InterPro" id="IPR017900">
    <property type="entry name" value="4Fe4S_Fe_S_CS"/>
</dbReference>
<comment type="function">
    <text evidence="2">Ferredoxins are iron-sulfur proteins that transfer electrons in a wide variety of metabolic reactions.</text>
</comment>
<evidence type="ECO:0000256" key="1">
    <source>
        <dbReference type="ARBA" id="ARBA00001966"/>
    </source>
</evidence>
<feature type="domain" description="4Fe-4S ferredoxin-type" evidence="8">
    <location>
        <begin position="216"/>
        <end position="244"/>
    </location>
</feature>
<evidence type="ECO:0000256" key="4">
    <source>
        <dbReference type="ARBA" id="ARBA00022485"/>
    </source>
</evidence>
<dbReference type="PANTHER" id="PTHR24960">
    <property type="entry name" value="PHOTOSYSTEM I IRON-SULFUR CENTER-RELATED"/>
    <property type="match status" value="1"/>
</dbReference>
<evidence type="ECO:0000313" key="10">
    <source>
        <dbReference type="Proteomes" id="UP001165422"/>
    </source>
</evidence>
<dbReference type="PANTHER" id="PTHR24960:SF79">
    <property type="entry name" value="PHOTOSYSTEM I IRON-SULFUR CENTER"/>
    <property type="match status" value="1"/>
</dbReference>
<keyword evidence="7" id="KW-0411">Iron-sulfur</keyword>
<accession>A0ABS8N6G4</accession>
<reference evidence="9" key="1">
    <citation type="submission" date="2021-11" db="EMBL/GenBank/DDBJ databases">
        <authorList>
            <person name="Qingchun L."/>
            <person name="Dong Z."/>
            <person name="Zongwei Q."/>
            <person name="Jia Z."/>
            <person name="Duotao L."/>
        </authorList>
    </citation>
    <scope>NUCLEOTIDE SEQUENCE</scope>
    <source>
        <strain evidence="9">WLY-B-L2</strain>
    </source>
</reference>
<evidence type="ECO:0000256" key="2">
    <source>
        <dbReference type="ARBA" id="ARBA00003532"/>
    </source>
</evidence>
<keyword evidence="4" id="KW-0004">4Fe-4S</keyword>
<evidence type="ECO:0000256" key="5">
    <source>
        <dbReference type="ARBA" id="ARBA00022723"/>
    </source>
</evidence>
<evidence type="ECO:0000313" key="9">
    <source>
        <dbReference type="EMBL" id="MCC9295276.1"/>
    </source>
</evidence>
<dbReference type="Gene3D" id="3.30.70.20">
    <property type="match status" value="1"/>
</dbReference>